<accession>A0A4R6R4T3</accession>
<keyword evidence="3" id="KW-1185">Reference proteome</keyword>
<protein>
    <recommendedName>
        <fullName evidence="4">Repeat protein (TIGR01451 family)</fullName>
    </recommendedName>
</protein>
<dbReference type="RefSeq" id="WP_126540735.1">
    <property type="nucleotide sequence ID" value="NZ_BSPM01000001.1"/>
</dbReference>
<proteinExistence type="predicted"/>
<comment type="caution">
    <text evidence="2">The sequence shown here is derived from an EMBL/GenBank/DDBJ whole genome shotgun (WGS) entry which is preliminary data.</text>
</comment>
<sequence>MPVRSIRLRSLLVFALLAAAAPAAAAPGNDEPGNAHTISSGQRSLFGSLTGATADPGVTLMGSAARPSVWYRIDAPPSGWYYVDSAGTDSGRDGARDIALSVFERKADGSLKPIREGGRVKIDGRFETDLSGVRFFVPPQAGPVLIAASVPAAAKAGAFRLNLHRMPSDGSSPIVLTPPTPFQTYFANVLGAVPVTDRSTTFAIYTPMPANPVKARLALSHDFGASVVPALAADTVVGDNEGATVRLKTVGLGPDQGAIGTFDHIVGVEARTLVSGVTFAKRAMLRKVLRPSTEVSSGSLHVTASAGLRLGPLGETVSFDLVIRNRLGLPAKGCILVNGIRTLVAAGPLDVGQAVNWQVVDPQTGLPSPQTARTFDVAANTTRLLRVSAEVRVRDAVVLDPSVVCASPRATTSIPFGALHHRLVAENAPLVVGLAEDRAEPALTFVPSGAGDDAPRLYKVSAAVGRRFAVDIRGPGALGGGATFLKVRVNQNAPWQTPAKSPLQGQVCLDTVGPGEACVTAPKDEVALVLGPGETRRVLVTLPAGLVPSGQTARLYVQVTDGAMPVALGGFAVAGQ</sequence>
<organism evidence="2 3">
    <name type="scientific">Oharaeibacter diazotrophicus</name>
    <dbReference type="NCBI Taxonomy" id="1920512"/>
    <lineage>
        <taxon>Bacteria</taxon>
        <taxon>Pseudomonadati</taxon>
        <taxon>Pseudomonadota</taxon>
        <taxon>Alphaproteobacteria</taxon>
        <taxon>Hyphomicrobiales</taxon>
        <taxon>Pleomorphomonadaceae</taxon>
        <taxon>Oharaeibacter</taxon>
    </lineage>
</organism>
<feature type="chain" id="PRO_5020738524" description="Repeat protein (TIGR01451 family)" evidence="1">
    <location>
        <begin position="26"/>
        <end position="576"/>
    </location>
</feature>
<evidence type="ECO:0000256" key="1">
    <source>
        <dbReference type="SAM" id="SignalP"/>
    </source>
</evidence>
<name>A0A4R6R4T3_9HYPH</name>
<evidence type="ECO:0000313" key="3">
    <source>
        <dbReference type="Proteomes" id="UP000294547"/>
    </source>
</evidence>
<keyword evidence="1" id="KW-0732">Signal</keyword>
<feature type="signal peptide" evidence="1">
    <location>
        <begin position="1"/>
        <end position="25"/>
    </location>
</feature>
<dbReference type="EMBL" id="SNXY01000014">
    <property type="protein sequence ID" value="TDP80911.1"/>
    <property type="molecule type" value="Genomic_DNA"/>
</dbReference>
<gene>
    <name evidence="2" type="ORF">EDD54_4544</name>
</gene>
<dbReference type="AlphaFoldDB" id="A0A4R6R4T3"/>
<evidence type="ECO:0000313" key="2">
    <source>
        <dbReference type="EMBL" id="TDP80911.1"/>
    </source>
</evidence>
<evidence type="ECO:0008006" key="4">
    <source>
        <dbReference type="Google" id="ProtNLM"/>
    </source>
</evidence>
<dbReference type="Proteomes" id="UP000294547">
    <property type="component" value="Unassembled WGS sequence"/>
</dbReference>
<reference evidence="2 3" key="1">
    <citation type="submission" date="2019-03" db="EMBL/GenBank/DDBJ databases">
        <title>Genomic Encyclopedia of Type Strains, Phase IV (KMG-IV): sequencing the most valuable type-strain genomes for metagenomic binning, comparative biology and taxonomic classification.</title>
        <authorList>
            <person name="Goeker M."/>
        </authorList>
    </citation>
    <scope>NUCLEOTIDE SEQUENCE [LARGE SCALE GENOMIC DNA]</scope>
    <source>
        <strain evidence="2 3">DSM 102969</strain>
    </source>
</reference>